<evidence type="ECO:0000313" key="1">
    <source>
        <dbReference type="EMBL" id="NNJ16787.1"/>
    </source>
</evidence>
<sequence length="293" mass="32826">MSLEIIVIDNYQELLAREAFEPSLAFHPQALRHFGAVIAPYRFLERVECGIASCRQPHLSGYLVTTSDSKETAIGIDCGKTHFGASFSRERKRVDAAVARKRRIETVTRMIERMAEVLPVVEDIHRQYRELVDLKLRLQGAIDTAVMSALKERARRDNPVIERRVAMTEAEAEVYFETNNHRPGDGWPTKGEFLANLEGLEFFKDGAKVLLLTNLVAPISELSKTKADEVSLMKPRQLVTTAKWVGEVPLHMAKAQRVIASGHAFFKPDNLARLIHLGAAAAPLRMMIADLDA</sequence>
<dbReference type="EMBL" id="AMWJ02000002">
    <property type="protein sequence ID" value="NNJ16787.1"/>
    <property type="molecule type" value="Genomic_DNA"/>
</dbReference>
<organism evidence="1 2">
    <name type="scientific">Pseudomonas bharatica CSV86</name>
    <dbReference type="NCBI Taxonomy" id="1005395"/>
    <lineage>
        <taxon>Bacteria</taxon>
        <taxon>Pseudomonadati</taxon>
        <taxon>Pseudomonadota</taxon>
        <taxon>Gammaproteobacteria</taxon>
        <taxon>Pseudomonadales</taxon>
        <taxon>Pseudomonadaceae</taxon>
        <taxon>Pseudomonas</taxon>
        <taxon>Pseudomonas bharatica</taxon>
    </lineage>
</organism>
<keyword evidence="2" id="KW-1185">Reference proteome</keyword>
<protein>
    <submittedName>
        <fullName evidence="1">Uncharacterized protein</fullName>
    </submittedName>
</protein>
<reference evidence="1 2" key="1">
    <citation type="journal article" date="2013" name="Genome Announc.">
        <title>Genome Sequence of Naphthalene-Degrading Soil Bacterium Pseudomonas putida CSV86.</title>
        <authorList>
            <person name="Phale P.S."/>
            <person name="Paliwal V."/>
            <person name="Raju S.C."/>
            <person name="Modak A."/>
            <person name="Purohit H.J."/>
        </authorList>
    </citation>
    <scope>NUCLEOTIDE SEQUENCE [LARGE SCALE GENOMIC DNA]</scope>
    <source>
        <strain evidence="1 2">CSV86</strain>
    </source>
</reference>
<accession>L1M1M9</accession>
<comment type="caution">
    <text evidence="1">The sequence shown here is derived from an EMBL/GenBank/DDBJ whole genome shotgun (WGS) entry which is preliminary data.</text>
</comment>
<proteinExistence type="predicted"/>
<dbReference type="Proteomes" id="UP000010448">
    <property type="component" value="Unassembled WGS sequence"/>
</dbReference>
<dbReference type="OrthoDB" id="9028651at2"/>
<gene>
    <name evidence="1" type="ORF">CSV86_017040</name>
</gene>
<dbReference type="eggNOG" id="ENOG5033C1Q">
    <property type="taxonomic scope" value="Bacteria"/>
</dbReference>
<dbReference type="AlphaFoldDB" id="L1M1M9"/>
<evidence type="ECO:0000313" key="2">
    <source>
        <dbReference type="Proteomes" id="UP000010448"/>
    </source>
</evidence>
<dbReference type="RefSeq" id="WP_009399016.1">
    <property type="nucleotide sequence ID" value="NZ_AMWJ02000002.1"/>
</dbReference>
<name>L1M1M9_9PSED</name>